<dbReference type="InterPro" id="IPR036390">
    <property type="entry name" value="WH_DNA-bd_sf"/>
</dbReference>
<dbReference type="InterPro" id="IPR007309">
    <property type="entry name" value="TFIIIC_Bblock-bd"/>
</dbReference>
<keyword evidence="3" id="KW-1185">Reference proteome</keyword>
<dbReference type="InterPro" id="IPR036388">
    <property type="entry name" value="WH-like_DNA-bd_sf"/>
</dbReference>
<reference evidence="2 3" key="1">
    <citation type="submission" date="2017-03" db="EMBL/GenBank/DDBJ databases">
        <title>Genome sequence of Methanobrevibacter thaueri.</title>
        <authorList>
            <person name="Poehlein A."/>
            <person name="Seedorf H."/>
            <person name="Daniel R."/>
        </authorList>
    </citation>
    <scope>NUCLEOTIDE SEQUENCE [LARGE SCALE GENOMIC DNA]</scope>
    <source>
        <strain evidence="2 3">DSM 11995</strain>
    </source>
</reference>
<evidence type="ECO:0000259" key="1">
    <source>
        <dbReference type="Pfam" id="PF04182"/>
    </source>
</evidence>
<dbReference type="OrthoDB" id="73447at2157"/>
<dbReference type="Pfam" id="PF04182">
    <property type="entry name" value="B-block_TFIIIC"/>
    <property type="match status" value="1"/>
</dbReference>
<dbReference type="SUPFAM" id="SSF46785">
    <property type="entry name" value="Winged helix' DNA-binding domain"/>
    <property type="match status" value="1"/>
</dbReference>
<dbReference type="EMBL" id="MZGS01000023">
    <property type="protein sequence ID" value="PWB86792.1"/>
    <property type="molecule type" value="Genomic_DNA"/>
</dbReference>
<comment type="caution">
    <text evidence="2">The sequence shown here is derived from an EMBL/GenBank/DDBJ whole genome shotgun (WGS) entry which is preliminary data.</text>
</comment>
<dbReference type="RefSeq" id="WP_116592155.1">
    <property type="nucleotide sequence ID" value="NZ_MZGS01000023.1"/>
</dbReference>
<dbReference type="InterPro" id="IPR011991">
    <property type="entry name" value="ArsR-like_HTH"/>
</dbReference>
<dbReference type="CDD" id="cd00090">
    <property type="entry name" value="HTH_ARSR"/>
    <property type="match status" value="1"/>
</dbReference>
<dbReference type="Proteomes" id="UP000251717">
    <property type="component" value="Unassembled WGS sequence"/>
</dbReference>
<evidence type="ECO:0000313" key="3">
    <source>
        <dbReference type="Proteomes" id="UP000251717"/>
    </source>
</evidence>
<gene>
    <name evidence="2" type="ORF">MBBTH_12040</name>
</gene>
<evidence type="ECO:0000313" key="2">
    <source>
        <dbReference type="EMBL" id="PWB86792.1"/>
    </source>
</evidence>
<organism evidence="2 3">
    <name type="scientific">Methanobrevibacter thaueri</name>
    <dbReference type="NCBI Taxonomy" id="190975"/>
    <lineage>
        <taxon>Archaea</taxon>
        <taxon>Methanobacteriati</taxon>
        <taxon>Methanobacteriota</taxon>
        <taxon>Methanomada group</taxon>
        <taxon>Methanobacteria</taxon>
        <taxon>Methanobacteriales</taxon>
        <taxon>Methanobacteriaceae</taxon>
        <taxon>Methanobrevibacter</taxon>
    </lineage>
</organism>
<dbReference type="Gene3D" id="1.10.10.10">
    <property type="entry name" value="Winged helix-like DNA-binding domain superfamily/Winged helix DNA-binding domain"/>
    <property type="match status" value="1"/>
</dbReference>
<name>A0A315XPU5_9EURY</name>
<dbReference type="AlphaFoldDB" id="A0A315XPU5"/>
<sequence length="106" mass="12899">MKEPEKNRVWHVNNKELYYLLKGRLGGKTTINIIDMILEKPHNRNQLSKKLNVDYKTVTYHLKIICKYKYITKDQFENSYYYRPSEKLLKNLAEYNQIKKLVENEE</sequence>
<proteinExistence type="predicted"/>
<accession>A0A315XPU5</accession>
<feature type="domain" description="B-block binding subunit of TFIIIC" evidence="1">
    <location>
        <begin position="43"/>
        <end position="77"/>
    </location>
</feature>
<protein>
    <recommendedName>
        <fullName evidence="1">B-block binding subunit of TFIIIC domain-containing protein</fullName>
    </recommendedName>
</protein>